<dbReference type="EMBL" id="CP144754">
    <property type="protein sequence ID" value="WVZ96749.1"/>
    <property type="molecule type" value="Genomic_DNA"/>
</dbReference>
<reference evidence="1 2" key="1">
    <citation type="submission" date="2024-02" db="EMBL/GenBank/DDBJ databases">
        <title>High-quality chromosome-scale genome assembly of Pensacola bahiagrass (Paspalum notatum Flugge var. saurae).</title>
        <authorList>
            <person name="Vega J.M."/>
            <person name="Podio M."/>
            <person name="Orjuela J."/>
            <person name="Siena L.A."/>
            <person name="Pessino S.C."/>
            <person name="Combes M.C."/>
            <person name="Mariac C."/>
            <person name="Albertini E."/>
            <person name="Pupilli F."/>
            <person name="Ortiz J.P.A."/>
            <person name="Leblanc O."/>
        </authorList>
    </citation>
    <scope>NUCLEOTIDE SEQUENCE [LARGE SCALE GENOMIC DNA]</scope>
    <source>
        <strain evidence="1">R1</strain>
        <tissue evidence="1">Leaf</tissue>
    </source>
</reference>
<dbReference type="AlphaFoldDB" id="A0AAQ3UQM7"/>
<gene>
    <name evidence="1" type="ORF">U9M48_042350</name>
</gene>
<accession>A0AAQ3UQM7</accession>
<keyword evidence="2" id="KW-1185">Reference proteome</keyword>
<evidence type="ECO:0000313" key="1">
    <source>
        <dbReference type="EMBL" id="WVZ96749.1"/>
    </source>
</evidence>
<evidence type="ECO:0000313" key="2">
    <source>
        <dbReference type="Proteomes" id="UP001341281"/>
    </source>
</evidence>
<sequence>MVGEESSPASRLLLRKLEFLRFSSPRCLGLKKFGMKYCLMTTRKKKSSGKRIPATGIHVIPKTSIRTDVGILWMSGVTPIQPATNRDCNRLLILCSFTRTGKGPVNTNLPLEDSKASCVHGRLGLV</sequence>
<name>A0AAQ3UQM7_PASNO</name>
<dbReference type="Proteomes" id="UP001341281">
    <property type="component" value="Chromosome 10"/>
</dbReference>
<organism evidence="1 2">
    <name type="scientific">Paspalum notatum var. saurae</name>
    <dbReference type="NCBI Taxonomy" id="547442"/>
    <lineage>
        <taxon>Eukaryota</taxon>
        <taxon>Viridiplantae</taxon>
        <taxon>Streptophyta</taxon>
        <taxon>Embryophyta</taxon>
        <taxon>Tracheophyta</taxon>
        <taxon>Spermatophyta</taxon>
        <taxon>Magnoliopsida</taxon>
        <taxon>Liliopsida</taxon>
        <taxon>Poales</taxon>
        <taxon>Poaceae</taxon>
        <taxon>PACMAD clade</taxon>
        <taxon>Panicoideae</taxon>
        <taxon>Andropogonodae</taxon>
        <taxon>Paspaleae</taxon>
        <taxon>Paspalinae</taxon>
        <taxon>Paspalum</taxon>
    </lineage>
</organism>
<proteinExistence type="predicted"/>
<protein>
    <submittedName>
        <fullName evidence="1">Uncharacterized protein</fullName>
    </submittedName>
</protein>